<dbReference type="FunFam" id="1.10.340.70:FF:000001">
    <property type="entry name" value="Retrovirus-related Pol polyprotein from transposon gypsy-like Protein"/>
    <property type="match status" value="1"/>
</dbReference>
<evidence type="ECO:0000313" key="3">
    <source>
        <dbReference type="Proteomes" id="UP000324629"/>
    </source>
</evidence>
<comment type="caution">
    <text evidence="2">The sequence shown here is derived from an EMBL/GenBank/DDBJ whole genome shotgun (WGS) entry which is preliminary data.</text>
</comment>
<accession>A0A5J4N6L9</accession>
<dbReference type="SUPFAM" id="SSF53098">
    <property type="entry name" value="Ribonuclease H-like"/>
    <property type="match status" value="1"/>
</dbReference>
<dbReference type="InterPro" id="IPR050951">
    <property type="entry name" value="Retrovirus_Pol_polyprotein"/>
</dbReference>
<dbReference type="Pfam" id="PF00665">
    <property type="entry name" value="rve"/>
    <property type="match status" value="1"/>
</dbReference>
<dbReference type="Proteomes" id="UP000324629">
    <property type="component" value="Unassembled WGS sequence"/>
</dbReference>
<dbReference type="PANTHER" id="PTHR37984">
    <property type="entry name" value="PROTEIN CBG26694"/>
    <property type="match status" value="1"/>
</dbReference>
<dbReference type="EMBL" id="QNGE01007479">
    <property type="protein sequence ID" value="KAA3671020.1"/>
    <property type="molecule type" value="Genomic_DNA"/>
</dbReference>
<organism evidence="2 3">
    <name type="scientific">Paragonimus westermani</name>
    <dbReference type="NCBI Taxonomy" id="34504"/>
    <lineage>
        <taxon>Eukaryota</taxon>
        <taxon>Metazoa</taxon>
        <taxon>Spiralia</taxon>
        <taxon>Lophotrochozoa</taxon>
        <taxon>Platyhelminthes</taxon>
        <taxon>Trematoda</taxon>
        <taxon>Digenea</taxon>
        <taxon>Plagiorchiida</taxon>
        <taxon>Troglotremata</taxon>
        <taxon>Troglotrematidae</taxon>
        <taxon>Paragonimus</taxon>
    </lineage>
</organism>
<dbReference type="PROSITE" id="PS50994">
    <property type="entry name" value="INTEGRASE"/>
    <property type="match status" value="1"/>
</dbReference>
<evidence type="ECO:0000313" key="2">
    <source>
        <dbReference type="EMBL" id="KAA3671020.1"/>
    </source>
</evidence>
<proteinExistence type="predicted"/>
<dbReference type="InterPro" id="IPR041588">
    <property type="entry name" value="Integrase_H2C2"/>
</dbReference>
<dbReference type="PANTHER" id="PTHR37984:SF15">
    <property type="entry name" value="INTEGRASE CATALYTIC DOMAIN-CONTAINING PROTEIN"/>
    <property type="match status" value="1"/>
</dbReference>
<name>A0A5J4N6L9_9TREM</name>
<dbReference type="Gene3D" id="3.30.420.10">
    <property type="entry name" value="Ribonuclease H-like superfamily/Ribonuclease H"/>
    <property type="match status" value="1"/>
</dbReference>
<evidence type="ECO:0000259" key="1">
    <source>
        <dbReference type="PROSITE" id="PS50994"/>
    </source>
</evidence>
<feature type="domain" description="Integrase catalytic" evidence="1">
    <location>
        <begin position="138"/>
        <end position="274"/>
    </location>
</feature>
<dbReference type="Gene3D" id="1.10.340.70">
    <property type="match status" value="1"/>
</dbReference>
<sequence>MLSTLSVGATWAHYQLNDPNISNIYRRQLDGNPKPTGSEIEGRSPVERCLWSQWANLRVIDGVLHLFDRAKRAYRLIVPPGKVSKVVREVHVEFGHVGQRRTEAVVRQRFWWPKLYDDFVRNCANCNICAQTKSPAVAPKTPLQTVATFGQDHRVGVDVMGPLPTLRRGNKYILVIVEYFTKWCEAFPMLNHEAPTITLLFLNEWVARFGTPIELRSDQGAAFESRLLEEICRMLRIHKTRTTPYHPQSNGLVERTNRTVMTWGRNPVTVSLSL</sequence>
<dbReference type="InterPro" id="IPR012337">
    <property type="entry name" value="RNaseH-like_sf"/>
</dbReference>
<dbReference type="InterPro" id="IPR001584">
    <property type="entry name" value="Integrase_cat-core"/>
</dbReference>
<keyword evidence="3" id="KW-1185">Reference proteome</keyword>
<dbReference type="GO" id="GO:0015074">
    <property type="term" value="P:DNA integration"/>
    <property type="evidence" value="ECO:0007669"/>
    <property type="project" value="InterPro"/>
</dbReference>
<dbReference type="GO" id="GO:0003676">
    <property type="term" value="F:nucleic acid binding"/>
    <property type="evidence" value="ECO:0007669"/>
    <property type="project" value="InterPro"/>
</dbReference>
<reference evidence="2 3" key="1">
    <citation type="journal article" date="2019" name="Gigascience">
        <title>Whole-genome sequence of the oriental lung fluke Paragonimus westermani.</title>
        <authorList>
            <person name="Oey H."/>
            <person name="Zakrzewski M."/>
            <person name="Narain K."/>
            <person name="Devi K.R."/>
            <person name="Agatsuma T."/>
            <person name="Nawaratna S."/>
            <person name="Gobert G.N."/>
            <person name="Jones M.K."/>
            <person name="Ragan M.A."/>
            <person name="McManus D.P."/>
            <person name="Krause L."/>
        </authorList>
    </citation>
    <scope>NUCLEOTIDE SEQUENCE [LARGE SCALE GENOMIC DNA]</scope>
    <source>
        <strain evidence="2 3">IND2009</strain>
    </source>
</reference>
<gene>
    <name evidence="2" type="ORF">DEA37_0002177</name>
</gene>
<dbReference type="InterPro" id="IPR036397">
    <property type="entry name" value="RNaseH_sf"/>
</dbReference>
<protein>
    <recommendedName>
        <fullName evidence="1">Integrase catalytic domain-containing protein</fullName>
    </recommendedName>
</protein>
<dbReference type="AlphaFoldDB" id="A0A5J4N6L9"/>
<dbReference type="Pfam" id="PF17921">
    <property type="entry name" value="Integrase_H2C2"/>
    <property type="match status" value="1"/>
</dbReference>